<name>G7Z4D4_AZOL4</name>
<organism evidence="1 2">
    <name type="scientific">Azospirillum lipoferum (strain 4B)</name>
    <dbReference type="NCBI Taxonomy" id="862719"/>
    <lineage>
        <taxon>Bacteria</taxon>
        <taxon>Pseudomonadati</taxon>
        <taxon>Pseudomonadota</taxon>
        <taxon>Alphaproteobacteria</taxon>
        <taxon>Rhodospirillales</taxon>
        <taxon>Azospirillaceae</taxon>
        <taxon>Azospirillum</taxon>
    </lineage>
</organism>
<evidence type="ECO:0000313" key="2">
    <source>
        <dbReference type="Proteomes" id="UP000005667"/>
    </source>
</evidence>
<evidence type="ECO:0000313" key="1">
    <source>
        <dbReference type="EMBL" id="CBS88282.1"/>
    </source>
</evidence>
<dbReference type="KEGG" id="ali:AZOLI_3117"/>
<dbReference type="Proteomes" id="UP000005667">
    <property type="component" value="Chromosome"/>
</dbReference>
<reference evidence="2" key="1">
    <citation type="journal article" date="2011" name="PLoS Genet.">
        <title>Azospirillum genomes reveal transition of bacteria from aquatic to terrestrial environments.</title>
        <authorList>
            <person name="Wisniewski-Dye F."/>
            <person name="Borziak K."/>
            <person name="Khalsa-Moyers G."/>
            <person name="Alexandre G."/>
            <person name="Sukharnikov L.O."/>
            <person name="Wuichet K."/>
            <person name="Hurst G.B."/>
            <person name="McDonald W.H."/>
            <person name="Robertson J.S."/>
            <person name="Barbe V."/>
            <person name="Calteau A."/>
            <person name="Rouy Z."/>
            <person name="Mangenot S."/>
            <person name="Prigent-Combaret C."/>
            <person name="Normand P."/>
            <person name="Boyer M."/>
            <person name="Siguier P."/>
            <person name="Dessaux Y."/>
            <person name="Elmerich C."/>
            <person name="Condemine G."/>
            <person name="Krishnen G."/>
            <person name="Kennedy I."/>
            <person name="Paterson A.H."/>
            <person name="Gonzalez V."/>
            <person name="Mavingui P."/>
            <person name="Zhulin I.B."/>
        </authorList>
    </citation>
    <scope>NUCLEOTIDE SEQUENCE [LARGE SCALE GENOMIC DNA]</scope>
    <source>
        <strain evidence="2">4B</strain>
    </source>
</reference>
<keyword evidence="2" id="KW-1185">Reference proteome</keyword>
<proteinExistence type="predicted"/>
<dbReference type="HOGENOM" id="CLU_2582133_0_0_5"/>
<sequence>MPSRPDFFPQPSNVNSGYREDPMCVFLGFCGHRLFVEHARWASPAGSFDLRRENGEVILWLGRLNIIYTPARWGPPSRAA</sequence>
<gene>
    <name evidence="1" type="ordered locus">AZOLI_3117</name>
</gene>
<dbReference type="AlphaFoldDB" id="G7Z4D4"/>
<protein>
    <submittedName>
        <fullName evidence="1">Uncharacterized protein</fullName>
    </submittedName>
</protein>
<accession>G7Z4D4</accession>
<dbReference type="EMBL" id="FQ311868">
    <property type="protein sequence ID" value="CBS88282.1"/>
    <property type="molecule type" value="Genomic_DNA"/>
</dbReference>